<feature type="transmembrane region" description="Helical" evidence="1">
    <location>
        <begin position="6"/>
        <end position="27"/>
    </location>
</feature>
<dbReference type="Proteomes" id="UP000510822">
    <property type="component" value="Chromosome"/>
</dbReference>
<evidence type="ECO:0000256" key="1">
    <source>
        <dbReference type="SAM" id="Phobius"/>
    </source>
</evidence>
<evidence type="ECO:0000313" key="2">
    <source>
        <dbReference type="EMBL" id="QLI82828.1"/>
    </source>
</evidence>
<dbReference type="EMBL" id="CP058952">
    <property type="protein sequence ID" value="QLI82828.1"/>
    <property type="molecule type" value="Genomic_DNA"/>
</dbReference>
<organism evidence="2 3">
    <name type="scientific">Chitinibacter fontanus</name>
    <dbReference type="NCBI Taxonomy" id="1737446"/>
    <lineage>
        <taxon>Bacteria</taxon>
        <taxon>Pseudomonadati</taxon>
        <taxon>Pseudomonadota</taxon>
        <taxon>Betaproteobacteria</taxon>
        <taxon>Neisseriales</taxon>
        <taxon>Chitinibacteraceae</taxon>
        <taxon>Chitinibacter</taxon>
    </lineage>
</organism>
<keyword evidence="1" id="KW-0472">Membrane</keyword>
<keyword evidence="3" id="KW-1185">Reference proteome</keyword>
<evidence type="ECO:0000313" key="3">
    <source>
        <dbReference type="Proteomes" id="UP000510822"/>
    </source>
</evidence>
<name>A0A7D5ZIE3_9NEIS</name>
<keyword evidence="1" id="KW-0812">Transmembrane</keyword>
<dbReference type="AlphaFoldDB" id="A0A7D5ZIE3"/>
<accession>A0A7D5ZIE3</accession>
<proteinExistence type="predicted"/>
<gene>
    <name evidence="2" type="ORF">HZU75_15565</name>
</gene>
<sequence>MNVENLISIISAVIIYLFGQYVLKIVIEPAQQLKKTIGEFNHFILCYGGRVIPNYTYVKDEESHFAYSECVKLSAKIVADCSVIPFYSVVSFLFLLPRKNKITQAAIELNALANFCFSKNEDVHEIVSAKIKNIKSILCLK</sequence>
<reference evidence="2 3" key="1">
    <citation type="journal article" date="2016" name="Int. J. Syst. Evol. Microbiol.">
        <title>Chitinibacter fontanus sp. nov., isolated from a spring.</title>
        <authorList>
            <person name="Sheu S.Y."/>
            <person name="Li Y.S."/>
            <person name="Young C.C."/>
            <person name="Chen W.M."/>
        </authorList>
    </citation>
    <scope>NUCLEOTIDE SEQUENCE [LARGE SCALE GENOMIC DNA]</scope>
    <source>
        <strain evidence="2 3">STM-7</strain>
    </source>
</reference>
<protein>
    <submittedName>
        <fullName evidence="2">Uncharacterized protein</fullName>
    </submittedName>
</protein>
<keyword evidence="1" id="KW-1133">Transmembrane helix</keyword>
<dbReference type="KEGG" id="cfon:HZU75_15565"/>
<dbReference type="RefSeq" id="WP_180306902.1">
    <property type="nucleotide sequence ID" value="NZ_CP058952.1"/>
</dbReference>